<dbReference type="AlphaFoldDB" id="A0AAD2DCU4"/>
<feature type="region of interest" description="Disordered" evidence="1">
    <location>
        <begin position="190"/>
        <end position="212"/>
    </location>
</feature>
<dbReference type="Proteomes" id="UP001295684">
    <property type="component" value="Unassembled WGS sequence"/>
</dbReference>
<feature type="compositionally biased region" description="Polar residues" evidence="1">
    <location>
        <begin position="442"/>
        <end position="457"/>
    </location>
</feature>
<evidence type="ECO:0000313" key="3">
    <source>
        <dbReference type="Proteomes" id="UP001295684"/>
    </source>
</evidence>
<sequence length="575" mass="65394">MKMKTSQKFLKTPTPMRKEKSKSSPQGFSRKSSSKVTLTGNTTSSIIGIIGKSQKSTNGSDISGEIHSIAQSQMKMTTKSEAEMHLNFNPLPDNETQKKIDYFITPYNSAKVVTKFMNFNEKETQGHVQLDSCYKWKKISGMILNQDKYSLRNTLSTINDKLYKTIDHALRMNNTKKLPLQKKRVKFMGSQVDNPNAKPSRRMLAPPKRVTKSHRYKTSPIFVCKINEYKNSTAPRKSIISTVLEGIRESQDKLREKAEQKKNDTTHKAEIVRLFTRSKSLNFSNHKDPVRGIQAKNGLKNSYSRESKMSHAQKSEIGDDLKPICSVMENDQELLESSCSSFDSSVPSHKKRVVNQALLLELLKGEHQVFRKHQSNKKIFLYKPLQNGRVSTNRLIDTKDTTPCQPHGERSKTKLSSARKNFFKYSTPTICFKEGYPNQCLRQTDKSSPQNANQVASKLSHRETTRLDRTRNRPIIEMASGTSFKKHSQNAVGLNSHNLPMKVCNKEIFKKTSHKVRHVSQALKQNTGHPSCVPTGKKRRNIKTTGCRLFSPQPRLTAQKIKREGGLLMATQCFI</sequence>
<evidence type="ECO:0000313" key="2">
    <source>
        <dbReference type="EMBL" id="CAI2387576.1"/>
    </source>
</evidence>
<proteinExistence type="predicted"/>
<evidence type="ECO:0000256" key="1">
    <source>
        <dbReference type="SAM" id="MobiDB-lite"/>
    </source>
</evidence>
<comment type="caution">
    <text evidence="2">The sequence shown here is derived from an EMBL/GenBank/DDBJ whole genome shotgun (WGS) entry which is preliminary data.</text>
</comment>
<protein>
    <submittedName>
        <fullName evidence="2">Uncharacterized protein</fullName>
    </submittedName>
</protein>
<feature type="region of interest" description="Disordered" evidence="1">
    <location>
        <begin position="1"/>
        <end position="38"/>
    </location>
</feature>
<organism evidence="2 3">
    <name type="scientific">Euplotes crassus</name>
    <dbReference type="NCBI Taxonomy" id="5936"/>
    <lineage>
        <taxon>Eukaryota</taxon>
        <taxon>Sar</taxon>
        <taxon>Alveolata</taxon>
        <taxon>Ciliophora</taxon>
        <taxon>Intramacronucleata</taxon>
        <taxon>Spirotrichea</taxon>
        <taxon>Hypotrichia</taxon>
        <taxon>Euplotida</taxon>
        <taxon>Euplotidae</taxon>
        <taxon>Moneuplotes</taxon>
    </lineage>
</organism>
<reference evidence="2" key="1">
    <citation type="submission" date="2023-07" db="EMBL/GenBank/DDBJ databases">
        <authorList>
            <consortium name="AG Swart"/>
            <person name="Singh M."/>
            <person name="Singh A."/>
            <person name="Seah K."/>
            <person name="Emmerich C."/>
        </authorList>
    </citation>
    <scope>NUCLEOTIDE SEQUENCE</scope>
    <source>
        <strain evidence="2">DP1</strain>
    </source>
</reference>
<feature type="compositionally biased region" description="Polar residues" evidence="1">
    <location>
        <begin position="23"/>
        <end position="38"/>
    </location>
</feature>
<dbReference type="EMBL" id="CAMPGE010030075">
    <property type="protein sequence ID" value="CAI2387576.1"/>
    <property type="molecule type" value="Genomic_DNA"/>
</dbReference>
<accession>A0AAD2DCU4</accession>
<keyword evidence="3" id="KW-1185">Reference proteome</keyword>
<feature type="region of interest" description="Disordered" evidence="1">
    <location>
        <begin position="442"/>
        <end position="466"/>
    </location>
</feature>
<gene>
    <name evidence="2" type="ORF">ECRASSUSDP1_LOCUS29209</name>
</gene>
<name>A0AAD2DCU4_EUPCR</name>